<dbReference type="EMBL" id="JAHHUM010001763">
    <property type="protein sequence ID" value="KAK5609101.1"/>
    <property type="molecule type" value="Genomic_DNA"/>
</dbReference>
<reference evidence="1 2" key="1">
    <citation type="submission" date="2021-06" db="EMBL/GenBank/DDBJ databases">
        <authorList>
            <person name="Palmer J.M."/>
        </authorList>
    </citation>
    <scope>NUCLEOTIDE SEQUENCE [LARGE SCALE GENOMIC DNA]</scope>
    <source>
        <strain evidence="1 2">MEX-2019</strain>
        <tissue evidence="1">Muscle</tissue>
    </source>
</reference>
<dbReference type="Proteomes" id="UP001311232">
    <property type="component" value="Unassembled WGS sequence"/>
</dbReference>
<sequence length="136" mass="14277">MHDGAEREFRSGLEDAGVCRIQGRRRCDGLRGTGRDRSPLRTVELTPSACYPPEGRGTPPGSRGWLPLWGIELGLGLLPLLDQFGPPIKCGAYFLPATLSTSEPCIAAARASSILFGALVVTTAPSSAAAALDNSL</sequence>
<proteinExistence type="predicted"/>
<organism evidence="1 2">
    <name type="scientific">Crenichthys baileyi</name>
    <name type="common">White River springfish</name>
    <dbReference type="NCBI Taxonomy" id="28760"/>
    <lineage>
        <taxon>Eukaryota</taxon>
        <taxon>Metazoa</taxon>
        <taxon>Chordata</taxon>
        <taxon>Craniata</taxon>
        <taxon>Vertebrata</taxon>
        <taxon>Euteleostomi</taxon>
        <taxon>Actinopterygii</taxon>
        <taxon>Neopterygii</taxon>
        <taxon>Teleostei</taxon>
        <taxon>Neoteleostei</taxon>
        <taxon>Acanthomorphata</taxon>
        <taxon>Ovalentaria</taxon>
        <taxon>Atherinomorphae</taxon>
        <taxon>Cyprinodontiformes</taxon>
        <taxon>Goodeidae</taxon>
        <taxon>Crenichthys</taxon>
    </lineage>
</organism>
<gene>
    <name evidence="1" type="ORF">CRENBAI_015786</name>
</gene>
<evidence type="ECO:0000313" key="2">
    <source>
        <dbReference type="Proteomes" id="UP001311232"/>
    </source>
</evidence>
<dbReference type="AlphaFoldDB" id="A0AAV9RJE6"/>
<comment type="caution">
    <text evidence="1">The sequence shown here is derived from an EMBL/GenBank/DDBJ whole genome shotgun (WGS) entry which is preliminary data.</text>
</comment>
<protein>
    <submittedName>
        <fullName evidence="1">Uncharacterized protein</fullName>
    </submittedName>
</protein>
<evidence type="ECO:0000313" key="1">
    <source>
        <dbReference type="EMBL" id="KAK5609101.1"/>
    </source>
</evidence>
<name>A0AAV9RJE6_9TELE</name>
<keyword evidence="2" id="KW-1185">Reference proteome</keyword>
<accession>A0AAV9RJE6</accession>